<name>A0A3B5L1X8_9TELE</name>
<dbReference type="GeneTree" id="ENSGT00940000177608"/>
<dbReference type="Ensembl" id="ENSXCOT00000006380.1">
    <property type="protein sequence ID" value="ENSXCOP00000006303.1"/>
    <property type="gene ID" value="ENSXCOG00000004874.1"/>
</dbReference>
<protein>
    <submittedName>
        <fullName evidence="1">Uncharacterized protein</fullName>
    </submittedName>
</protein>
<proteinExistence type="predicted"/>
<dbReference type="AlphaFoldDB" id="A0A3B5L1X8"/>
<evidence type="ECO:0000313" key="1">
    <source>
        <dbReference type="Ensembl" id="ENSXCOP00000006303.1"/>
    </source>
</evidence>
<reference evidence="1" key="2">
    <citation type="submission" date="2025-09" db="UniProtKB">
        <authorList>
            <consortium name="Ensembl"/>
        </authorList>
    </citation>
    <scope>IDENTIFICATION</scope>
</reference>
<dbReference type="Proteomes" id="UP000261380">
    <property type="component" value="Unplaced"/>
</dbReference>
<evidence type="ECO:0000313" key="2">
    <source>
        <dbReference type="Proteomes" id="UP000261380"/>
    </source>
</evidence>
<sequence>MSFFSSFFSGTPQLMLTAGPSVPVAPQQAYGYGYQAPAGYAQPAAQPGFGYGM</sequence>
<keyword evidence="2" id="KW-1185">Reference proteome</keyword>
<reference evidence="1" key="1">
    <citation type="submission" date="2025-08" db="UniProtKB">
        <authorList>
            <consortium name="Ensembl"/>
        </authorList>
    </citation>
    <scope>IDENTIFICATION</scope>
</reference>
<organism evidence="1 2">
    <name type="scientific">Xiphophorus couchianus</name>
    <name type="common">Monterrey platyfish</name>
    <dbReference type="NCBI Taxonomy" id="32473"/>
    <lineage>
        <taxon>Eukaryota</taxon>
        <taxon>Metazoa</taxon>
        <taxon>Chordata</taxon>
        <taxon>Craniata</taxon>
        <taxon>Vertebrata</taxon>
        <taxon>Euteleostomi</taxon>
        <taxon>Actinopterygii</taxon>
        <taxon>Neopterygii</taxon>
        <taxon>Teleostei</taxon>
        <taxon>Neoteleostei</taxon>
        <taxon>Acanthomorphata</taxon>
        <taxon>Ovalentaria</taxon>
        <taxon>Atherinomorphae</taxon>
        <taxon>Cyprinodontiformes</taxon>
        <taxon>Poeciliidae</taxon>
        <taxon>Poeciliinae</taxon>
        <taxon>Xiphophorus</taxon>
    </lineage>
</organism>
<accession>A0A3B5L1X8</accession>
<dbReference type="STRING" id="32473.ENSXCOP00000006303"/>